<dbReference type="SUPFAM" id="SSF89796">
    <property type="entry name" value="CoA-transferase family III (CaiB/BaiF)"/>
    <property type="match status" value="1"/>
</dbReference>
<proteinExistence type="predicted"/>
<dbReference type="InterPro" id="IPR050509">
    <property type="entry name" value="CoA-transferase_III"/>
</dbReference>
<protein>
    <submittedName>
        <fullName evidence="1">CaiB/BaiF CoA transferase family protein</fullName>
    </submittedName>
</protein>
<comment type="caution">
    <text evidence="1">The sequence shown here is derived from an EMBL/GenBank/DDBJ whole genome shotgun (WGS) entry which is preliminary data.</text>
</comment>
<name>A0ABW0ZT76_9ACTN</name>
<keyword evidence="1" id="KW-0808">Transferase</keyword>
<reference evidence="2" key="1">
    <citation type="journal article" date="2019" name="Int. J. Syst. Evol. Microbiol.">
        <title>The Global Catalogue of Microorganisms (GCM) 10K type strain sequencing project: providing services to taxonomists for standard genome sequencing and annotation.</title>
        <authorList>
            <consortium name="The Broad Institute Genomics Platform"/>
            <consortium name="The Broad Institute Genome Sequencing Center for Infectious Disease"/>
            <person name="Wu L."/>
            <person name="Ma J."/>
        </authorList>
    </citation>
    <scope>NUCLEOTIDE SEQUENCE [LARGE SCALE GENOMIC DNA]</scope>
    <source>
        <strain evidence="2">KCTC 42087</strain>
    </source>
</reference>
<accession>A0ABW0ZT76</accession>
<gene>
    <name evidence="1" type="ORF">ACFPZN_12860</name>
</gene>
<dbReference type="PANTHER" id="PTHR48228:SF5">
    <property type="entry name" value="ALPHA-METHYLACYL-COA RACEMASE"/>
    <property type="match status" value="1"/>
</dbReference>
<dbReference type="Gene3D" id="3.40.50.10540">
    <property type="entry name" value="Crotonobetainyl-coa:carnitine coa-transferase, domain 1"/>
    <property type="match status" value="1"/>
</dbReference>
<dbReference type="Pfam" id="PF02515">
    <property type="entry name" value="CoA_transf_3"/>
    <property type="match status" value="1"/>
</dbReference>
<keyword evidence="2" id="KW-1185">Reference proteome</keyword>
<sequence length="385" mass="40827">MGKGPLSGVRVIELAGIGPGPFAAMLLADLGADVIQVDRPSAVREGQTTGGTEFSNRGKRSIAVDLKSERGREVVLGLIEKSDVLIEGFRPGVTERLGIGPDDCLARNPRLVYGRMTGWGQQGALSRSAGHDIGYIAITGSLHAIGRAGGPPQVPLNLLGDFAGGSMYLVVGVLSALLESRTSGQGQVVDAAIVDGTAHLSTFIHGMLAGGLWQDRRGVNMLDTGTPWYDVYETADGKHVAVGAIEPQFYAEFVRLLGLEDREGAADLPGQFDQERWPEMRERFAAVFKTRTRDEWAKIFLPSDACVAPVLSLKEAAEHPYNTERGVFLESGGTHQPAPAPRFSRTAAETDGVPALPGGQTRDVLTDLGFDDVDGLLASGAVVQS</sequence>
<dbReference type="RefSeq" id="WP_378282126.1">
    <property type="nucleotide sequence ID" value="NZ_JBHSON010000014.1"/>
</dbReference>
<evidence type="ECO:0000313" key="1">
    <source>
        <dbReference type="EMBL" id="MFC5746506.1"/>
    </source>
</evidence>
<dbReference type="EMBL" id="JBHSON010000014">
    <property type="protein sequence ID" value="MFC5746506.1"/>
    <property type="molecule type" value="Genomic_DNA"/>
</dbReference>
<dbReference type="Gene3D" id="3.30.1540.10">
    <property type="entry name" value="formyl-coa transferase, domain 3"/>
    <property type="match status" value="1"/>
</dbReference>
<dbReference type="Proteomes" id="UP001596074">
    <property type="component" value="Unassembled WGS sequence"/>
</dbReference>
<dbReference type="InterPro" id="IPR003673">
    <property type="entry name" value="CoA-Trfase_fam_III"/>
</dbReference>
<dbReference type="GO" id="GO:0016740">
    <property type="term" value="F:transferase activity"/>
    <property type="evidence" value="ECO:0007669"/>
    <property type="project" value="UniProtKB-KW"/>
</dbReference>
<dbReference type="InterPro" id="IPR044855">
    <property type="entry name" value="CoA-Trfase_III_dom3_sf"/>
</dbReference>
<dbReference type="PANTHER" id="PTHR48228">
    <property type="entry name" value="SUCCINYL-COA--D-CITRAMALATE COA-TRANSFERASE"/>
    <property type="match status" value="1"/>
</dbReference>
<evidence type="ECO:0000313" key="2">
    <source>
        <dbReference type="Proteomes" id="UP001596074"/>
    </source>
</evidence>
<organism evidence="1 2">
    <name type="scientific">Actinomadura rugatobispora</name>
    <dbReference type="NCBI Taxonomy" id="1994"/>
    <lineage>
        <taxon>Bacteria</taxon>
        <taxon>Bacillati</taxon>
        <taxon>Actinomycetota</taxon>
        <taxon>Actinomycetes</taxon>
        <taxon>Streptosporangiales</taxon>
        <taxon>Thermomonosporaceae</taxon>
        <taxon>Actinomadura</taxon>
    </lineage>
</organism>
<dbReference type="InterPro" id="IPR023606">
    <property type="entry name" value="CoA-Trfase_III_dom_1_sf"/>
</dbReference>